<gene>
    <name evidence="1" type="ORF">PM56_026</name>
</gene>
<protein>
    <submittedName>
        <fullName evidence="1">Uncharacterized protein</fullName>
    </submittedName>
</protein>
<reference evidence="1" key="1">
    <citation type="journal article" date="2021" name="Pharmaceuticals (Basel)">
        <title>epsilon(2)-Phages Are Naturally Bred and Have a Vastly Improved Host Range in Staphylococcus aureus over Wild Type Phages.</title>
        <authorList>
            <person name="Saez Moreno D."/>
            <person name="Visram Z."/>
            <person name="Mutti M."/>
            <person name="Restrepo-Cordoba M."/>
            <person name="Hartmann S."/>
            <person name="Kremers A.I."/>
            <person name="Tisakova L."/>
            <person name="Schertler S."/>
            <person name="Wittmann J."/>
            <person name="Kalali B."/>
            <person name="Monecke S."/>
            <person name="Ehricht R."/>
            <person name="Resch G."/>
            <person name="Corsini L."/>
        </authorList>
    </citation>
    <scope>NUCLEOTIDE SEQUENCE</scope>
</reference>
<dbReference type="EMBL" id="MW546071">
    <property type="protein sequence ID" value="QVD57571.1"/>
    <property type="molecule type" value="Genomic_DNA"/>
</dbReference>
<dbReference type="Proteomes" id="UP000676717">
    <property type="component" value="Segment"/>
</dbReference>
<organism evidence="1 2">
    <name type="scientific">Staphylococcus phage PM56</name>
    <dbReference type="NCBI Taxonomy" id="2834980"/>
    <lineage>
        <taxon>Viruses</taxon>
        <taxon>Duplodnaviria</taxon>
        <taxon>Heunggongvirae</taxon>
        <taxon>Uroviricota</taxon>
        <taxon>Caudoviricetes</taxon>
        <taxon>Herelleviridae</taxon>
        <taxon>Twortvirinae</taxon>
        <taxon>Silviavirus</taxon>
        <taxon>Silviavirus remus</taxon>
    </lineage>
</organism>
<accession>A0A8E5KAP0</accession>
<name>A0A8E5KAP0_9CAUD</name>
<evidence type="ECO:0000313" key="1">
    <source>
        <dbReference type="EMBL" id="QVD57571.1"/>
    </source>
</evidence>
<proteinExistence type="predicted"/>
<sequence>MEVVYENECRGYYICVIDNEGKYEVSSFKKSVNKYTPEIIGYTTEKLLLELKIPCTYVNASEVESFMQELKVARIALDKFTKDLYNKGITNIIF</sequence>
<evidence type="ECO:0000313" key="2">
    <source>
        <dbReference type="Proteomes" id="UP000676717"/>
    </source>
</evidence>